<dbReference type="InterPro" id="IPR003695">
    <property type="entry name" value="Ppx_GppA_N"/>
</dbReference>
<dbReference type="SUPFAM" id="SSF53067">
    <property type="entry name" value="Actin-like ATPase domain"/>
    <property type="match status" value="2"/>
</dbReference>
<protein>
    <submittedName>
        <fullName evidence="2">Exopolyphosphatase / guanosine-5'-triphosphate,3'-diphosphate pyrophosphatase</fullName>
    </submittedName>
</protein>
<dbReference type="Gene3D" id="3.30.420.40">
    <property type="match status" value="1"/>
</dbReference>
<sequence length="301" mass="34535">MKLAAIDIGSNAVRLQITRVLEYEKMITFKKLEYVRFPLRLGHDVFSEGRISDYNEERFFKLMTAYKNLIDLYEIDAYYGCATSAMRESENGKEIVDRVRKELGIDLQIISGEDEAEMINKVILQGLDNDHYIHIDVGGGSTELNIYENHQKVYSKSFKLGSVRILEGKDTSENWGEMWDWVSKYAFKKGEKITAIGTGGNINKLFELSNPEKKTRKMSLNNLMRTQDILKNLTLDDRLNKLQLNPDRADVIVPASDIYIEVMKAAKAKSIIVPDVGLKDGINYHLYQTHHPESEKVFVKN</sequence>
<dbReference type="GO" id="GO:0016462">
    <property type="term" value="F:pyrophosphatase activity"/>
    <property type="evidence" value="ECO:0007669"/>
    <property type="project" value="TreeGrafter"/>
</dbReference>
<dbReference type="InterPro" id="IPR050273">
    <property type="entry name" value="GppA/Ppx_hydrolase"/>
</dbReference>
<name>A0A239M8V0_EKHLU</name>
<organism evidence="2 3">
    <name type="scientific">Ekhidna lutea</name>
    <dbReference type="NCBI Taxonomy" id="447679"/>
    <lineage>
        <taxon>Bacteria</taxon>
        <taxon>Pseudomonadati</taxon>
        <taxon>Bacteroidota</taxon>
        <taxon>Cytophagia</taxon>
        <taxon>Cytophagales</taxon>
        <taxon>Reichenbachiellaceae</taxon>
        <taxon>Ekhidna</taxon>
    </lineage>
</organism>
<dbReference type="PANTHER" id="PTHR30005:SF0">
    <property type="entry name" value="RETROGRADE REGULATION PROTEIN 2"/>
    <property type="match status" value="1"/>
</dbReference>
<dbReference type="InterPro" id="IPR043129">
    <property type="entry name" value="ATPase_NBD"/>
</dbReference>
<dbReference type="EMBL" id="FZPD01000007">
    <property type="protein sequence ID" value="SNT39091.1"/>
    <property type="molecule type" value="Genomic_DNA"/>
</dbReference>
<evidence type="ECO:0000313" key="2">
    <source>
        <dbReference type="EMBL" id="SNT39091.1"/>
    </source>
</evidence>
<gene>
    <name evidence="2" type="ORF">SAMN05421640_3731</name>
</gene>
<proteinExistence type="predicted"/>
<dbReference type="RefSeq" id="WP_089358388.1">
    <property type="nucleotide sequence ID" value="NZ_FZPD01000007.1"/>
</dbReference>
<reference evidence="2 3" key="1">
    <citation type="submission" date="2017-06" db="EMBL/GenBank/DDBJ databases">
        <authorList>
            <person name="Kim H.J."/>
            <person name="Triplett B.A."/>
        </authorList>
    </citation>
    <scope>NUCLEOTIDE SEQUENCE [LARGE SCALE GENOMIC DNA]</scope>
    <source>
        <strain evidence="2 3">DSM 19307</strain>
    </source>
</reference>
<evidence type="ECO:0000313" key="3">
    <source>
        <dbReference type="Proteomes" id="UP000198393"/>
    </source>
</evidence>
<dbReference type="PANTHER" id="PTHR30005">
    <property type="entry name" value="EXOPOLYPHOSPHATASE"/>
    <property type="match status" value="1"/>
</dbReference>
<evidence type="ECO:0000259" key="1">
    <source>
        <dbReference type="Pfam" id="PF02541"/>
    </source>
</evidence>
<keyword evidence="3" id="KW-1185">Reference proteome</keyword>
<dbReference type="Proteomes" id="UP000198393">
    <property type="component" value="Unassembled WGS sequence"/>
</dbReference>
<dbReference type="OrthoDB" id="9814545at2"/>
<dbReference type="AlphaFoldDB" id="A0A239M8V0"/>
<feature type="domain" description="Ppx/GppA phosphatase N-terminal" evidence="1">
    <location>
        <begin position="35"/>
        <end position="289"/>
    </location>
</feature>
<accession>A0A239M8V0</accession>
<dbReference type="CDD" id="cd24006">
    <property type="entry name" value="ASKHA_NBD_PPX_GppA"/>
    <property type="match status" value="1"/>
</dbReference>
<dbReference type="Pfam" id="PF02541">
    <property type="entry name" value="Ppx-GppA"/>
    <property type="match status" value="1"/>
</dbReference>
<dbReference type="Gene3D" id="3.30.420.150">
    <property type="entry name" value="Exopolyphosphatase. Domain 2"/>
    <property type="match status" value="1"/>
</dbReference>